<dbReference type="Pfam" id="PF14555">
    <property type="entry name" value="UBA_4"/>
    <property type="match status" value="1"/>
</dbReference>
<evidence type="ECO:0000313" key="4">
    <source>
        <dbReference type="EMBL" id="KFK22146.1"/>
    </source>
</evidence>
<dbReference type="InterPro" id="IPR001012">
    <property type="entry name" value="UBX_dom"/>
</dbReference>
<dbReference type="PROSITE" id="PS50033">
    <property type="entry name" value="UBX"/>
    <property type="match status" value="1"/>
</dbReference>
<dbReference type="Pfam" id="PF13899">
    <property type="entry name" value="Thioredoxin_7"/>
    <property type="match status" value="1"/>
</dbReference>
<evidence type="ECO:0000256" key="1">
    <source>
        <dbReference type="ARBA" id="ARBA00022786"/>
    </source>
</evidence>
<evidence type="ECO:0000259" key="3">
    <source>
        <dbReference type="PROSITE" id="PS50033"/>
    </source>
</evidence>
<dbReference type="InterPro" id="IPR050730">
    <property type="entry name" value="UBX_domain-protein"/>
</dbReference>
<reference evidence="5" key="1">
    <citation type="journal article" date="2015" name="Nat. Plants">
        <title>Genome expansion of Arabis alpina linked with retrotransposition and reduced symmetric DNA methylation.</title>
        <authorList>
            <person name="Willing E.M."/>
            <person name="Rawat V."/>
            <person name="Mandakova T."/>
            <person name="Maumus F."/>
            <person name="James G.V."/>
            <person name="Nordstroem K.J."/>
            <person name="Becker C."/>
            <person name="Warthmann N."/>
            <person name="Chica C."/>
            <person name="Szarzynska B."/>
            <person name="Zytnicki M."/>
            <person name="Albani M.C."/>
            <person name="Kiefer C."/>
            <person name="Bergonzi S."/>
            <person name="Castaings L."/>
            <person name="Mateos J.L."/>
            <person name="Berns M.C."/>
            <person name="Bujdoso N."/>
            <person name="Piofczyk T."/>
            <person name="de Lorenzo L."/>
            <person name="Barrero-Sicilia C."/>
            <person name="Mateos I."/>
            <person name="Piednoel M."/>
            <person name="Hagmann J."/>
            <person name="Chen-Min-Tao R."/>
            <person name="Iglesias-Fernandez R."/>
            <person name="Schuster S.C."/>
            <person name="Alonso-Blanco C."/>
            <person name="Roudier F."/>
            <person name="Carbonero P."/>
            <person name="Paz-Ares J."/>
            <person name="Davis S.J."/>
            <person name="Pecinka A."/>
            <person name="Quesneville H."/>
            <person name="Colot V."/>
            <person name="Lysak M.A."/>
            <person name="Weigel D."/>
            <person name="Coupland G."/>
            <person name="Schneeberger K."/>
        </authorList>
    </citation>
    <scope>NUCLEOTIDE SEQUENCE [LARGE SCALE GENOMIC DNA]</scope>
    <source>
        <strain evidence="5">cv. Pajares</strain>
    </source>
</reference>
<feature type="compositionally biased region" description="Acidic residues" evidence="2">
    <location>
        <begin position="296"/>
        <end position="311"/>
    </location>
</feature>
<dbReference type="Pfam" id="PF00789">
    <property type="entry name" value="UBX"/>
    <property type="match status" value="1"/>
</dbReference>
<dbReference type="PANTHER" id="PTHR23322:SF78">
    <property type="entry name" value="PLANT UBX DOMAIN-CONTAINING PROTEIN 16-RELATED"/>
    <property type="match status" value="1"/>
</dbReference>
<keyword evidence="1" id="KW-0833">Ubl conjugation pathway</keyword>
<gene>
    <name evidence="4" type="ORF">AALP_AAs62910U000300</name>
</gene>
<name>A0A087FWZ4_ARAAL</name>
<dbReference type="OrthoDB" id="270602at2759"/>
<dbReference type="InterPro" id="IPR009060">
    <property type="entry name" value="UBA-like_sf"/>
</dbReference>
<dbReference type="SMART" id="SM00594">
    <property type="entry name" value="UAS"/>
    <property type="match status" value="1"/>
</dbReference>
<dbReference type="Proteomes" id="UP000029120">
    <property type="component" value="Unassembled WGS sequence"/>
</dbReference>
<feature type="compositionally biased region" description="Low complexity" evidence="2">
    <location>
        <begin position="89"/>
        <end position="99"/>
    </location>
</feature>
<feature type="compositionally biased region" description="Polar residues" evidence="2">
    <location>
        <begin position="244"/>
        <end position="260"/>
    </location>
</feature>
<proteinExistence type="predicted"/>
<dbReference type="CDD" id="cd01767">
    <property type="entry name" value="UBX"/>
    <property type="match status" value="1"/>
</dbReference>
<dbReference type="InterPro" id="IPR029071">
    <property type="entry name" value="Ubiquitin-like_domsf"/>
</dbReference>
<dbReference type="eggNOG" id="KOG1364">
    <property type="taxonomic scope" value="Eukaryota"/>
</dbReference>
<dbReference type="Gene3D" id="1.10.8.10">
    <property type="entry name" value="DNA helicase RuvA subunit, C-terminal domain"/>
    <property type="match status" value="1"/>
</dbReference>
<dbReference type="Gramene" id="KFK22146">
    <property type="protein sequence ID" value="KFK22146"/>
    <property type="gene ID" value="AALP_AAs62910U000300"/>
</dbReference>
<protein>
    <recommendedName>
        <fullName evidence="3">UBX domain-containing protein</fullName>
    </recommendedName>
</protein>
<dbReference type="GO" id="GO:0005634">
    <property type="term" value="C:nucleus"/>
    <property type="evidence" value="ECO:0007669"/>
    <property type="project" value="TreeGrafter"/>
</dbReference>
<feature type="domain" description="UBX" evidence="3">
    <location>
        <begin position="326"/>
        <end position="406"/>
    </location>
</feature>
<dbReference type="CDD" id="cd14273">
    <property type="entry name" value="UBA_TAP-C_like"/>
    <property type="match status" value="1"/>
</dbReference>
<accession>A0A087FWZ4</accession>
<dbReference type="InterPro" id="IPR036249">
    <property type="entry name" value="Thioredoxin-like_sf"/>
</dbReference>
<dbReference type="Gene3D" id="3.10.20.90">
    <property type="entry name" value="Phosphatidylinositol 3-kinase Catalytic Subunit, Chain A, domain 1"/>
    <property type="match status" value="1"/>
</dbReference>
<dbReference type="SUPFAM" id="SSF46934">
    <property type="entry name" value="UBA-like"/>
    <property type="match status" value="1"/>
</dbReference>
<dbReference type="SUPFAM" id="SSF54236">
    <property type="entry name" value="Ubiquitin-like"/>
    <property type="match status" value="1"/>
</dbReference>
<dbReference type="GO" id="GO:0043130">
    <property type="term" value="F:ubiquitin binding"/>
    <property type="evidence" value="ECO:0007669"/>
    <property type="project" value="TreeGrafter"/>
</dbReference>
<feature type="region of interest" description="Disordered" evidence="2">
    <location>
        <begin position="79"/>
        <end position="106"/>
    </location>
</feature>
<evidence type="ECO:0000256" key="2">
    <source>
        <dbReference type="SAM" id="MobiDB-lite"/>
    </source>
</evidence>
<dbReference type="AlphaFoldDB" id="A0A087FWZ4"/>
<dbReference type="GO" id="GO:0043161">
    <property type="term" value="P:proteasome-mediated ubiquitin-dependent protein catabolic process"/>
    <property type="evidence" value="ECO:0007669"/>
    <property type="project" value="TreeGrafter"/>
</dbReference>
<keyword evidence="5" id="KW-1185">Reference proteome</keyword>
<dbReference type="CDD" id="cd02958">
    <property type="entry name" value="UAS"/>
    <property type="match status" value="1"/>
</dbReference>
<sequence length="408" mass="46552">MGSTFSELSNRTGHVALPTNDQLISSFLETAVGQTVETARTFLQTTNWNIEEAINLYLMNNNYDSSLYHDYNQVAAPRSEVTSVREDSTTSGTSDVSDSQDSDTRLSSLCRPPIDLLFKGSFEDAKSVSAKKNLWLIVNVQSRTELDSQWLNRDVWSSEAVSQMVETCFILWQVYDDTIEGRKVSSYYKIESASPVVFVIDPITGLKMRMWSGVIEAHSLFEDLMNITEAGPHEHIASLTKNRTPKETFSSSNNNNQVTAPSWGEEFEEEDTYSYYEEEEEDEETCSSSNHSDPTWEPEFEEEEEEEEETCLEFPDLTEEPKSDCDRSELCNICVRFPDGRRKQRKFLKSEPIQLLWSFCYSHMEGSERKVFKLVQAIPGASKTLDYEANETFDQSGLANSMISVTWE</sequence>
<evidence type="ECO:0000313" key="5">
    <source>
        <dbReference type="Proteomes" id="UP000029120"/>
    </source>
</evidence>
<dbReference type="Gene3D" id="3.40.30.10">
    <property type="entry name" value="Glutaredoxin"/>
    <property type="match status" value="1"/>
</dbReference>
<dbReference type="OMA" id="NWNIDES"/>
<organism evidence="4 5">
    <name type="scientific">Arabis alpina</name>
    <name type="common">Alpine rock-cress</name>
    <dbReference type="NCBI Taxonomy" id="50452"/>
    <lineage>
        <taxon>Eukaryota</taxon>
        <taxon>Viridiplantae</taxon>
        <taxon>Streptophyta</taxon>
        <taxon>Embryophyta</taxon>
        <taxon>Tracheophyta</taxon>
        <taxon>Spermatophyta</taxon>
        <taxon>Magnoliopsida</taxon>
        <taxon>eudicotyledons</taxon>
        <taxon>Gunneridae</taxon>
        <taxon>Pentapetalae</taxon>
        <taxon>rosids</taxon>
        <taxon>malvids</taxon>
        <taxon>Brassicales</taxon>
        <taxon>Brassicaceae</taxon>
        <taxon>Arabideae</taxon>
        <taxon>Arabis</taxon>
    </lineage>
</organism>
<feature type="compositionally biased region" description="Acidic residues" evidence="2">
    <location>
        <begin position="265"/>
        <end position="285"/>
    </location>
</feature>
<dbReference type="SUPFAM" id="SSF52833">
    <property type="entry name" value="Thioredoxin-like"/>
    <property type="match status" value="1"/>
</dbReference>
<dbReference type="InterPro" id="IPR006577">
    <property type="entry name" value="UAS"/>
</dbReference>
<feature type="region of interest" description="Disordered" evidence="2">
    <location>
        <begin position="244"/>
        <end position="323"/>
    </location>
</feature>
<dbReference type="PANTHER" id="PTHR23322">
    <property type="entry name" value="FAS-ASSOCIATED PROTEIN"/>
    <property type="match status" value="1"/>
</dbReference>
<dbReference type="EMBL" id="KL992068">
    <property type="protein sequence ID" value="KFK22146.1"/>
    <property type="molecule type" value="Genomic_DNA"/>
</dbReference>